<dbReference type="RefSeq" id="WP_066418334.1">
    <property type="nucleotide sequence ID" value="NZ_CP018866.1"/>
</dbReference>
<evidence type="ECO:0000313" key="2">
    <source>
        <dbReference type="EMBL" id="AST93749.1"/>
    </source>
</evidence>
<dbReference type="AlphaFoldDB" id="A0A223KW90"/>
<feature type="transmembrane region" description="Helical" evidence="1">
    <location>
        <begin position="12"/>
        <end position="32"/>
    </location>
</feature>
<sequence>MTNEKHPFRAMALTTSILSYLVGPTLLGIFVGKWLDEQFETPPLFLLIGLFLGLATGIFGIMQLLRKYSSGE</sequence>
<dbReference type="EMBL" id="CP018866">
    <property type="protein sequence ID" value="AST93749.1"/>
    <property type="molecule type" value="Genomic_DNA"/>
</dbReference>
<feature type="transmembrane region" description="Helical" evidence="1">
    <location>
        <begin position="44"/>
        <end position="65"/>
    </location>
</feature>
<name>A0A223KW90_9BACI</name>
<dbReference type="KEGG" id="bcoh:BC6307_21985"/>
<dbReference type="InterPro" id="IPR032820">
    <property type="entry name" value="ATPase_put"/>
</dbReference>
<dbReference type="Pfam" id="PF09527">
    <property type="entry name" value="ATPase_gene1"/>
    <property type="match status" value="1"/>
</dbReference>
<gene>
    <name evidence="2" type="ORF">BC6307_21985</name>
</gene>
<keyword evidence="1" id="KW-1133">Transmembrane helix</keyword>
<keyword evidence="1" id="KW-0812">Transmembrane</keyword>
<keyword evidence="1" id="KW-0472">Membrane</keyword>
<evidence type="ECO:0000313" key="3">
    <source>
        <dbReference type="Proteomes" id="UP000215224"/>
    </source>
</evidence>
<evidence type="ECO:0000256" key="1">
    <source>
        <dbReference type="SAM" id="Phobius"/>
    </source>
</evidence>
<evidence type="ECO:0008006" key="4">
    <source>
        <dbReference type="Google" id="ProtNLM"/>
    </source>
</evidence>
<reference evidence="2 3" key="1">
    <citation type="submission" date="2016-12" db="EMBL/GenBank/DDBJ databases">
        <title>The whole genome sequencing and assembly of Bacillus cohnii DSM 6307T strain.</title>
        <authorList>
            <person name="Lee Y.-J."/>
            <person name="Yi H."/>
            <person name="Bahn Y.-S."/>
            <person name="Kim J.F."/>
            <person name="Lee D.-W."/>
        </authorList>
    </citation>
    <scope>NUCLEOTIDE SEQUENCE [LARGE SCALE GENOMIC DNA]</scope>
    <source>
        <strain evidence="2 3">DSM 6307</strain>
    </source>
</reference>
<keyword evidence="3" id="KW-1185">Reference proteome</keyword>
<accession>A0A223KW90</accession>
<dbReference type="Proteomes" id="UP000215224">
    <property type="component" value="Chromosome"/>
</dbReference>
<proteinExistence type="predicted"/>
<protein>
    <recommendedName>
        <fullName evidence="4">AtpZ/AtpI family protein</fullName>
    </recommendedName>
</protein>
<organism evidence="2 3">
    <name type="scientific">Sutcliffiella cohnii</name>
    <dbReference type="NCBI Taxonomy" id="33932"/>
    <lineage>
        <taxon>Bacteria</taxon>
        <taxon>Bacillati</taxon>
        <taxon>Bacillota</taxon>
        <taxon>Bacilli</taxon>
        <taxon>Bacillales</taxon>
        <taxon>Bacillaceae</taxon>
        <taxon>Sutcliffiella</taxon>
    </lineage>
</organism>